<dbReference type="InterPro" id="IPR002470">
    <property type="entry name" value="Peptidase_S9A"/>
</dbReference>
<keyword evidence="7" id="KW-1185">Reference proteome</keyword>
<dbReference type="InterPro" id="IPR001375">
    <property type="entry name" value="Peptidase_S9_cat"/>
</dbReference>
<evidence type="ECO:0000259" key="5">
    <source>
        <dbReference type="Pfam" id="PF02897"/>
    </source>
</evidence>
<dbReference type="SUPFAM" id="SSF53474">
    <property type="entry name" value="alpha/beta-Hydrolases"/>
    <property type="match status" value="1"/>
</dbReference>
<feature type="domain" description="Peptidase S9 prolyl oligopeptidase catalytic" evidence="4">
    <location>
        <begin position="489"/>
        <end position="692"/>
    </location>
</feature>
<comment type="caution">
    <text evidence="6">The sequence shown here is derived from an EMBL/GenBank/DDBJ whole genome shotgun (WGS) entry which is preliminary data.</text>
</comment>
<dbReference type="InterPro" id="IPR029058">
    <property type="entry name" value="AB_hydrolase_fold"/>
</dbReference>
<dbReference type="PANTHER" id="PTHR42881">
    <property type="entry name" value="PROLYL ENDOPEPTIDASE"/>
    <property type="match status" value="1"/>
</dbReference>
<dbReference type="EMBL" id="JAEDAO010000001">
    <property type="protein sequence ID" value="MBK0392335.1"/>
    <property type="molecule type" value="Genomic_DNA"/>
</dbReference>
<evidence type="ECO:0000256" key="3">
    <source>
        <dbReference type="ARBA" id="ARBA00022825"/>
    </source>
</evidence>
<dbReference type="InterPro" id="IPR051167">
    <property type="entry name" value="Prolyl_oligopep/macrocyclase"/>
</dbReference>
<evidence type="ECO:0000259" key="4">
    <source>
        <dbReference type="Pfam" id="PF00326"/>
    </source>
</evidence>
<dbReference type="AlphaFoldDB" id="A0A934UQP5"/>
<organism evidence="6 7">
    <name type="scientific">Ramlibacter algicola</name>
    <dbReference type="NCBI Taxonomy" id="2795217"/>
    <lineage>
        <taxon>Bacteria</taxon>
        <taxon>Pseudomonadati</taxon>
        <taxon>Pseudomonadota</taxon>
        <taxon>Betaproteobacteria</taxon>
        <taxon>Burkholderiales</taxon>
        <taxon>Comamonadaceae</taxon>
        <taxon>Ramlibacter</taxon>
    </lineage>
</organism>
<dbReference type="Pfam" id="PF00326">
    <property type="entry name" value="Peptidase_S9"/>
    <property type="match status" value="1"/>
</dbReference>
<proteinExistence type="predicted"/>
<keyword evidence="1" id="KW-0645">Protease</keyword>
<dbReference type="Pfam" id="PF02897">
    <property type="entry name" value="Peptidase_S9_N"/>
    <property type="match status" value="1"/>
</dbReference>
<evidence type="ECO:0000256" key="1">
    <source>
        <dbReference type="ARBA" id="ARBA00022670"/>
    </source>
</evidence>
<protein>
    <submittedName>
        <fullName evidence="6">S9 family peptidase</fullName>
    </submittedName>
</protein>
<reference evidence="6" key="1">
    <citation type="submission" date="2020-12" db="EMBL/GenBank/DDBJ databases">
        <title>Ramlibacter sp. nov., isolated from a freshwater alga, Cryptomonas.</title>
        <authorList>
            <person name="Kim H.M."/>
            <person name="Jeon C.O."/>
        </authorList>
    </citation>
    <scope>NUCLEOTIDE SEQUENCE</scope>
    <source>
        <strain evidence="6">CrO1</strain>
    </source>
</reference>
<dbReference type="GO" id="GO:0006508">
    <property type="term" value="P:proteolysis"/>
    <property type="evidence" value="ECO:0007669"/>
    <property type="project" value="UniProtKB-KW"/>
</dbReference>
<dbReference type="GO" id="GO:0005829">
    <property type="term" value="C:cytosol"/>
    <property type="evidence" value="ECO:0007669"/>
    <property type="project" value="TreeGrafter"/>
</dbReference>
<name>A0A934UQP5_9BURK</name>
<evidence type="ECO:0000256" key="2">
    <source>
        <dbReference type="ARBA" id="ARBA00022801"/>
    </source>
</evidence>
<accession>A0A934UQP5</accession>
<dbReference type="Gene3D" id="3.40.50.1820">
    <property type="entry name" value="alpha/beta hydrolase"/>
    <property type="match status" value="1"/>
</dbReference>
<dbReference type="RefSeq" id="WP_200787275.1">
    <property type="nucleotide sequence ID" value="NZ_JAEDAO010000001.1"/>
</dbReference>
<dbReference type="GO" id="GO:0004252">
    <property type="term" value="F:serine-type endopeptidase activity"/>
    <property type="evidence" value="ECO:0007669"/>
    <property type="project" value="InterPro"/>
</dbReference>
<sequence length="694" mass="77539">MTDSNSTENDPFLWLEDVEGERALTWVRERNAVTEAILMKRPGFAESEKRLLSILEAKDRIPYIVRRGAYVYNFWTDDEHPRGLWRRTSLDDYRNPQPTWDVVLDVDALGKAEGVSWVWAGAAAVPARTEAEIDRALISLSRGGSDAHVVREFDLVAKRFVDGGFQLEEAKSDVAWLDRDTLYVATDFGPGSMTDSGYPRIVKRWKRGTPLASATTVYEGKKSDVSASVHVEHLPGGAHRAFVSRSIDFYRDESHLLLADGRLQRIDKPEDCDLDTEGDVLLLQPRSDWTVGGATYKAGTLLATSFDAYLRGERKFDVLFTPTPSRSLERGGYSFTRSHVLLNILDDVSSRIEEWHRDASGRWQGRTLDLPRAATAWVAPLKEEGLDVDPLADLYFIGYEDFLTPDRVLLAKAGDGAPTLLRQAPARFDSAGMRAEQRFATSKDGTRVPYFVVWPRGAQAGTPLPTLLYGYGGFQVNMQPSYQSLRGGQWLERGGVLVIANIRGGGEYGPEWHQAAILEHKQRSYDDFIAVAEDLVAQRITTPKQLGTMGGSNGGLLMGAMLTQRPDLFGAIVCQVPLLDMRRFHKLLAGASWMAEYGDPDDPKQWAFISKYSPYQNVKRGVQYPRVLFTTSTRDDRVHPGHARKMAAKLLSMGHDLLYYENIEGGHGGAADAKQEAHIDALEYAYLWMQLGGR</sequence>
<dbReference type="SUPFAM" id="SSF50993">
    <property type="entry name" value="Peptidase/esterase 'gauge' domain"/>
    <property type="match status" value="1"/>
</dbReference>
<feature type="domain" description="Peptidase S9A N-terminal" evidence="5">
    <location>
        <begin position="5"/>
        <end position="226"/>
    </location>
</feature>
<dbReference type="Gene3D" id="2.130.10.120">
    <property type="entry name" value="Prolyl oligopeptidase, N-terminal domain"/>
    <property type="match status" value="1"/>
</dbReference>
<evidence type="ECO:0000313" key="7">
    <source>
        <dbReference type="Proteomes" id="UP000617041"/>
    </source>
</evidence>
<dbReference type="PRINTS" id="PR00862">
    <property type="entry name" value="PROLIGOPTASE"/>
</dbReference>
<dbReference type="GO" id="GO:0070012">
    <property type="term" value="F:oligopeptidase activity"/>
    <property type="evidence" value="ECO:0007669"/>
    <property type="project" value="TreeGrafter"/>
</dbReference>
<keyword evidence="2" id="KW-0378">Hydrolase</keyword>
<dbReference type="PANTHER" id="PTHR42881:SF13">
    <property type="entry name" value="PROLYL ENDOPEPTIDASE"/>
    <property type="match status" value="1"/>
</dbReference>
<dbReference type="InterPro" id="IPR023302">
    <property type="entry name" value="Pept_S9A_N"/>
</dbReference>
<gene>
    <name evidence="6" type="ORF">I8E28_07015</name>
</gene>
<dbReference type="Proteomes" id="UP000617041">
    <property type="component" value="Unassembled WGS sequence"/>
</dbReference>
<keyword evidence="3" id="KW-0720">Serine protease</keyword>
<evidence type="ECO:0000313" key="6">
    <source>
        <dbReference type="EMBL" id="MBK0392335.1"/>
    </source>
</evidence>